<sequence>MLHSVGLPIGMLPIMGLGRGERSQGADEEGRGNDRLCCGLTTVATCPKARIGMAHDGFPRPGCGFGPITCSLKCQAPTSVDGSGRKRCLYGLTRACTFRSASSQASRNHLLMTFPGFQRLSHQIALQSSGLQPHQTEAHTRLLVESLKDVAPATFLVFSFDPVLALEQAKIHAFPVSFTLSNNTRQSCRLDNLAVSQHFNTKSTWEFDERLGFEESITKLRLEYRSFRSKRRLAGRTHLTLKEEEC</sequence>
<reference evidence="1" key="1">
    <citation type="submission" date="2018-11" db="EMBL/GenBank/DDBJ databases">
        <authorList>
            <consortium name="Pathogen Informatics"/>
        </authorList>
    </citation>
    <scope>NUCLEOTIDE SEQUENCE</scope>
</reference>
<dbReference type="AlphaFoldDB" id="A0A448XDC3"/>
<accession>A0A448XDC3</accession>
<dbReference type="Proteomes" id="UP000784294">
    <property type="component" value="Unassembled WGS sequence"/>
</dbReference>
<evidence type="ECO:0000313" key="2">
    <source>
        <dbReference type="Proteomes" id="UP000784294"/>
    </source>
</evidence>
<evidence type="ECO:0000313" key="1">
    <source>
        <dbReference type="EMBL" id="VEL33897.1"/>
    </source>
</evidence>
<name>A0A448XDC3_9PLAT</name>
<organism evidence="1 2">
    <name type="scientific">Protopolystoma xenopodis</name>
    <dbReference type="NCBI Taxonomy" id="117903"/>
    <lineage>
        <taxon>Eukaryota</taxon>
        <taxon>Metazoa</taxon>
        <taxon>Spiralia</taxon>
        <taxon>Lophotrochozoa</taxon>
        <taxon>Platyhelminthes</taxon>
        <taxon>Monogenea</taxon>
        <taxon>Polyopisthocotylea</taxon>
        <taxon>Polystomatidea</taxon>
        <taxon>Polystomatidae</taxon>
        <taxon>Protopolystoma</taxon>
    </lineage>
</organism>
<protein>
    <submittedName>
        <fullName evidence="1">Uncharacterized protein</fullName>
    </submittedName>
</protein>
<proteinExistence type="predicted"/>
<keyword evidence="2" id="KW-1185">Reference proteome</keyword>
<comment type="caution">
    <text evidence="1">The sequence shown here is derived from an EMBL/GenBank/DDBJ whole genome shotgun (WGS) entry which is preliminary data.</text>
</comment>
<dbReference type="EMBL" id="CAAALY010246628">
    <property type="protein sequence ID" value="VEL33897.1"/>
    <property type="molecule type" value="Genomic_DNA"/>
</dbReference>
<gene>
    <name evidence="1" type="ORF">PXEA_LOCUS27337</name>
</gene>